<organism evidence="2 3">
    <name type="scientific">Trichonephila clavipes</name>
    <name type="common">Golden silk orbweaver</name>
    <name type="synonym">Nephila clavipes</name>
    <dbReference type="NCBI Taxonomy" id="2585209"/>
    <lineage>
        <taxon>Eukaryota</taxon>
        <taxon>Metazoa</taxon>
        <taxon>Ecdysozoa</taxon>
        <taxon>Arthropoda</taxon>
        <taxon>Chelicerata</taxon>
        <taxon>Arachnida</taxon>
        <taxon>Araneae</taxon>
        <taxon>Araneomorphae</taxon>
        <taxon>Entelegynae</taxon>
        <taxon>Araneoidea</taxon>
        <taxon>Nephilidae</taxon>
        <taxon>Trichonephila</taxon>
    </lineage>
</organism>
<reference evidence="2" key="1">
    <citation type="submission" date="2020-08" db="EMBL/GenBank/DDBJ databases">
        <title>Multicomponent nature underlies the extraordinary mechanical properties of spider dragline silk.</title>
        <authorList>
            <person name="Kono N."/>
            <person name="Nakamura H."/>
            <person name="Mori M."/>
            <person name="Yoshida Y."/>
            <person name="Ohtoshi R."/>
            <person name="Malay A.D."/>
            <person name="Moran D.A.P."/>
            <person name="Tomita M."/>
            <person name="Numata K."/>
            <person name="Arakawa K."/>
        </authorList>
    </citation>
    <scope>NUCLEOTIDE SEQUENCE</scope>
</reference>
<evidence type="ECO:0000313" key="2">
    <source>
        <dbReference type="EMBL" id="GFY19193.1"/>
    </source>
</evidence>
<gene>
    <name evidence="2" type="primary">NCL1_21583</name>
    <name evidence="2" type="ORF">TNCV_4225571</name>
</gene>
<dbReference type="InterPro" id="IPR041426">
    <property type="entry name" value="Mos1_HTH"/>
</dbReference>
<evidence type="ECO:0000259" key="1">
    <source>
        <dbReference type="Pfam" id="PF17906"/>
    </source>
</evidence>
<dbReference type="Gene3D" id="1.10.10.1450">
    <property type="match status" value="1"/>
</dbReference>
<dbReference type="Proteomes" id="UP000887159">
    <property type="component" value="Unassembled WGS sequence"/>
</dbReference>
<dbReference type="EMBL" id="BMAU01021351">
    <property type="protein sequence ID" value="GFY19193.1"/>
    <property type="molecule type" value="Genomic_DNA"/>
</dbReference>
<dbReference type="AlphaFoldDB" id="A0A8X6VRA7"/>
<proteinExistence type="predicted"/>
<evidence type="ECO:0000313" key="3">
    <source>
        <dbReference type="Proteomes" id="UP000887159"/>
    </source>
</evidence>
<dbReference type="Pfam" id="PF17906">
    <property type="entry name" value="HTH_48"/>
    <property type="match status" value="1"/>
</dbReference>
<comment type="caution">
    <text evidence="2">The sequence shown here is derived from an EMBL/GenBank/DDBJ whole genome shotgun (WGS) entry which is preliminary data.</text>
</comment>
<keyword evidence="3" id="KW-1185">Reference proteome</keyword>
<feature type="domain" description="Mos1 transposase HTH" evidence="1">
    <location>
        <begin position="8"/>
        <end position="47"/>
    </location>
</feature>
<accession>A0A8X6VRA7</accession>
<name>A0A8X6VRA7_TRICX</name>
<protein>
    <submittedName>
        <fullName evidence="2">HTH_48 domain-containing protein</fullName>
    </submittedName>
</protein>
<sequence>MSEEKVQERHCMLFEFQKGNNAMKAKRNLCDVVETEAVTARICHRWLWHVQLRMGDFSLKDEDGSGRYQMS</sequence>